<dbReference type="PANTHER" id="PTHR45913:SF21">
    <property type="entry name" value="DUF4371 DOMAIN-CONTAINING PROTEIN"/>
    <property type="match status" value="1"/>
</dbReference>
<sequence length="110" mass="12623">MSVSKKSKPYHFHDEWKMDYFIMVKYKCCCVICYAPVSLPKKGNLECHYKALHSNRFDADSPPKSEICKLKLKALKSKLATQQQLMAKPKSHSVNVTIASFKVSNRIAKK</sequence>
<protein>
    <submittedName>
        <fullName evidence="1">Uncharacterized protein</fullName>
    </submittedName>
</protein>
<dbReference type="PANTHER" id="PTHR45913">
    <property type="entry name" value="EPM2A-INTERACTING PROTEIN 1"/>
    <property type="match status" value="1"/>
</dbReference>
<evidence type="ECO:0000313" key="2">
    <source>
        <dbReference type="Proteomes" id="UP001142489"/>
    </source>
</evidence>
<proteinExistence type="predicted"/>
<organism evidence="1 2">
    <name type="scientific">Phrynocephalus forsythii</name>
    <dbReference type="NCBI Taxonomy" id="171643"/>
    <lineage>
        <taxon>Eukaryota</taxon>
        <taxon>Metazoa</taxon>
        <taxon>Chordata</taxon>
        <taxon>Craniata</taxon>
        <taxon>Vertebrata</taxon>
        <taxon>Euteleostomi</taxon>
        <taxon>Lepidosauria</taxon>
        <taxon>Squamata</taxon>
        <taxon>Bifurcata</taxon>
        <taxon>Unidentata</taxon>
        <taxon>Episquamata</taxon>
        <taxon>Toxicofera</taxon>
        <taxon>Iguania</taxon>
        <taxon>Acrodonta</taxon>
        <taxon>Agamidae</taxon>
        <taxon>Agaminae</taxon>
        <taxon>Phrynocephalus</taxon>
    </lineage>
</organism>
<name>A0A9Q1AV93_9SAUR</name>
<keyword evidence="2" id="KW-1185">Reference proteome</keyword>
<accession>A0A9Q1AV93</accession>
<dbReference type="EMBL" id="JAPFRF010000012">
    <property type="protein sequence ID" value="KAJ7313393.1"/>
    <property type="molecule type" value="Genomic_DNA"/>
</dbReference>
<comment type="caution">
    <text evidence="1">The sequence shown here is derived from an EMBL/GenBank/DDBJ whole genome shotgun (WGS) entry which is preliminary data.</text>
</comment>
<dbReference type="OrthoDB" id="8865791at2759"/>
<evidence type="ECO:0000313" key="1">
    <source>
        <dbReference type="EMBL" id="KAJ7313393.1"/>
    </source>
</evidence>
<gene>
    <name evidence="1" type="ORF">JRQ81_004720</name>
</gene>
<dbReference type="AlphaFoldDB" id="A0A9Q1AV93"/>
<dbReference type="Proteomes" id="UP001142489">
    <property type="component" value="Unassembled WGS sequence"/>
</dbReference>
<reference evidence="1" key="1">
    <citation type="journal article" date="2023" name="DNA Res.">
        <title>Chromosome-level genome assembly of Phrynocephalus forsythii using third-generation DNA sequencing and Hi-C analysis.</title>
        <authorList>
            <person name="Qi Y."/>
            <person name="Zhao W."/>
            <person name="Zhao Y."/>
            <person name="Niu C."/>
            <person name="Cao S."/>
            <person name="Zhang Y."/>
        </authorList>
    </citation>
    <scope>NUCLEOTIDE SEQUENCE</scope>
    <source>
        <tissue evidence="1">Muscle</tissue>
    </source>
</reference>